<accession>A0AAE1AXS1</accession>
<dbReference type="Proteomes" id="UP001283361">
    <property type="component" value="Unassembled WGS sequence"/>
</dbReference>
<dbReference type="AlphaFoldDB" id="A0AAE1AXS1"/>
<evidence type="ECO:0000313" key="1">
    <source>
        <dbReference type="EMBL" id="KAK3796044.1"/>
    </source>
</evidence>
<organism evidence="1 2">
    <name type="scientific">Elysia crispata</name>
    <name type="common">lettuce slug</name>
    <dbReference type="NCBI Taxonomy" id="231223"/>
    <lineage>
        <taxon>Eukaryota</taxon>
        <taxon>Metazoa</taxon>
        <taxon>Spiralia</taxon>
        <taxon>Lophotrochozoa</taxon>
        <taxon>Mollusca</taxon>
        <taxon>Gastropoda</taxon>
        <taxon>Heterobranchia</taxon>
        <taxon>Euthyneura</taxon>
        <taxon>Panpulmonata</taxon>
        <taxon>Sacoglossa</taxon>
        <taxon>Placobranchoidea</taxon>
        <taxon>Plakobranchidae</taxon>
        <taxon>Elysia</taxon>
    </lineage>
</organism>
<evidence type="ECO:0000313" key="2">
    <source>
        <dbReference type="Proteomes" id="UP001283361"/>
    </source>
</evidence>
<keyword evidence="2" id="KW-1185">Reference proteome</keyword>
<proteinExistence type="predicted"/>
<name>A0AAE1AXS1_9GAST</name>
<sequence length="177" mass="20505">MVVSIRYRKVLTFPGWAPDKILQYSGNSVVLSQETYQPQQTKADISFTKHEEGVVVSAPAIHPAREVRLADRSWDSFRFGGKPSSCSSQHWLILGSQRIVGLVNDTYLECRLTLPPYRLKKGILQTSYIYLHNDTYLECRLTMPPYRQKKGILQTSDIYLHNNTYLEYRLTMAPYRL</sequence>
<protein>
    <submittedName>
        <fullName evidence="1">Uncharacterized protein</fullName>
    </submittedName>
</protein>
<gene>
    <name evidence="1" type="ORF">RRG08_013349</name>
</gene>
<dbReference type="EMBL" id="JAWDGP010000946">
    <property type="protein sequence ID" value="KAK3796044.1"/>
    <property type="molecule type" value="Genomic_DNA"/>
</dbReference>
<comment type="caution">
    <text evidence="1">The sequence shown here is derived from an EMBL/GenBank/DDBJ whole genome shotgun (WGS) entry which is preliminary data.</text>
</comment>
<reference evidence="1" key="1">
    <citation type="journal article" date="2023" name="G3 (Bethesda)">
        <title>A reference genome for the long-term kleptoplast-retaining sea slug Elysia crispata morphotype clarki.</title>
        <authorList>
            <person name="Eastman K.E."/>
            <person name="Pendleton A.L."/>
            <person name="Shaikh M.A."/>
            <person name="Suttiyut T."/>
            <person name="Ogas R."/>
            <person name="Tomko P."/>
            <person name="Gavelis G."/>
            <person name="Widhalm J.R."/>
            <person name="Wisecaver J.H."/>
        </authorList>
    </citation>
    <scope>NUCLEOTIDE SEQUENCE</scope>
    <source>
        <strain evidence="1">ECLA1</strain>
    </source>
</reference>